<dbReference type="PANTHER" id="PTHR36451:SF1">
    <property type="entry name" value="OMEGA-HYDROXY-BETA-DIHYDROMENAQUINONE-9 SULFOTRANSFERASE STF3"/>
    <property type="match status" value="1"/>
</dbReference>
<evidence type="ECO:0000313" key="4">
    <source>
        <dbReference type="EMBL" id="CAB5029623.1"/>
    </source>
</evidence>
<dbReference type="InterPro" id="IPR052736">
    <property type="entry name" value="Stf3_sulfotransferase"/>
</dbReference>
<dbReference type="EMBL" id="CAFBOF010000038">
    <property type="protein sequence ID" value="CAB4984536.1"/>
    <property type="molecule type" value="Genomic_DNA"/>
</dbReference>
<dbReference type="EMBL" id="CAFBMM010000042">
    <property type="protein sequence ID" value="CAB4908356.1"/>
    <property type="molecule type" value="Genomic_DNA"/>
</dbReference>
<sequence>MNAVLSVQSIIDEAVAITGQDDFGSADWSEGLEVLVTAARTEAKLNEAGEMSFRYRMLNCATNRLQVIDWIKNHPEIKNEKIERPLMIIGLPRTGTTALSNLLAADPDTRSLRVWESGSLIPPPTRATYESDERIATAQAGLDLLIQMVPTFPSMYDDSATGTAEAIDLLGMSFRAFQLTGMAVMPSFDQWWLNCDMDEAYALHRQTLQLLQAACPPRRWHLKNPSDVFYLEAVRKTYPDAIFVWTHRDPAQVIPSVTNLIAELMDPFVTELDRPQLGRTQIALWAKGIERAQAFRADNPEGFIDVAMTDLAADPLGTVARVYEAANWKFTNKSEVSMKQHLADTPRRGHKPDLDQYDFSLADIRNQFSSYCDQFSDFIN</sequence>
<dbReference type="AlphaFoldDB" id="A0A6J7MUJ3"/>
<evidence type="ECO:0000313" key="3">
    <source>
        <dbReference type="EMBL" id="CAB4984536.1"/>
    </source>
</evidence>
<dbReference type="SUPFAM" id="SSF52540">
    <property type="entry name" value="P-loop containing nucleoside triphosphate hydrolases"/>
    <property type="match status" value="1"/>
</dbReference>
<reference evidence="3" key="1">
    <citation type="submission" date="2020-05" db="EMBL/GenBank/DDBJ databases">
        <authorList>
            <person name="Chiriac C."/>
            <person name="Salcher M."/>
            <person name="Ghai R."/>
            <person name="Kavagutti S V."/>
        </authorList>
    </citation>
    <scope>NUCLEOTIDE SEQUENCE</scope>
</reference>
<dbReference type="EMBL" id="CAFBPQ010000045">
    <property type="protein sequence ID" value="CAB5029623.1"/>
    <property type="molecule type" value="Genomic_DNA"/>
</dbReference>
<proteinExistence type="predicted"/>
<accession>A0A6J7MUJ3</accession>
<dbReference type="PANTHER" id="PTHR36451">
    <property type="entry name" value="PAPS-DEPENDENT SULFOTRANSFERASE STF3"/>
    <property type="match status" value="1"/>
</dbReference>
<gene>
    <name evidence="1" type="ORF">UFOPK2683_00905</name>
    <name evidence="2" type="ORF">UFOPK3605_00934</name>
    <name evidence="3" type="ORF">UFOPK3897_01327</name>
    <name evidence="4" type="ORF">UFOPK4121_01240</name>
</gene>
<dbReference type="Gene3D" id="3.40.50.300">
    <property type="entry name" value="P-loop containing nucleotide triphosphate hydrolases"/>
    <property type="match status" value="1"/>
</dbReference>
<evidence type="ECO:0000313" key="1">
    <source>
        <dbReference type="EMBL" id="CAB4724905.1"/>
    </source>
</evidence>
<dbReference type="EMBL" id="CAEZYK010000046">
    <property type="protein sequence ID" value="CAB4724905.1"/>
    <property type="molecule type" value="Genomic_DNA"/>
</dbReference>
<protein>
    <submittedName>
        <fullName evidence="3">Unannotated protein</fullName>
    </submittedName>
</protein>
<organism evidence="3">
    <name type="scientific">freshwater metagenome</name>
    <dbReference type="NCBI Taxonomy" id="449393"/>
    <lineage>
        <taxon>unclassified sequences</taxon>
        <taxon>metagenomes</taxon>
        <taxon>ecological metagenomes</taxon>
    </lineage>
</organism>
<evidence type="ECO:0000313" key="2">
    <source>
        <dbReference type="EMBL" id="CAB4908356.1"/>
    </source>
</evidence>
<dbReference type="Pfam" id="PF13469">
    <property type="entry name" value="Sulfotransfer_3"/>
    <property type="match status" value="1"/>
</dbReference>
<name>A0A6J7MUJ3_9ZZZZ</name>
<dbReference type="InterPro" id="IPR027417">
    <property type="entry name" value="P-loop_NTPase"/>
</dbReference>